<accession>A0A1J3EVF5</accession>
<dbReference type="InterPro" id="IPR039694">
    <property type="entry name" value="WDR11"/>
</dbReference>
<dbReference type="EMBL" id="GEVK01017257">
    <property type="protein sequence ID" value="JAU35575.1"/>
    <property type="molecule type" value="Transcribed_RNA"/>
</dbReference>
<reference evidence="2" key="1">
    <citation type="submission" date="2016-07" db="EMBL/GenBank/DDBJ databases">
        <title>De novo transcriptome assembly of four accessions of the metal hyperaccumulator plant Noccaea caerulescens.</title>
        <authorList>
            <person name="Blande D."/>
            <person name="Halimaa P."/>
            <person name="Tervahauta A.I."/>
            <person name="Aarts M.G."/>
            <person name="Karenlampi S.O."/>
        </authorList>
    </citation>
    <scope>NUCLEOTIDE SEQUENCE</scope>
</reference>
<feature type="domain" description="WDR11 TPR" evidence="1">
    <location>
        <begin position="3"/>
        <end position="166"/>
    </location>
</feature>
<dbReference type="GO" id="GO:0005737">
    <property type="term" value="C:cytoplasm"/>
    <property type="evidence" value="ECO:0007669"/>
    <property type="project" value="TreeGrafter"/>
</dbReference>
<dbReference type="PANTHER" id="PTHR14593:SF6">
    <property type="entry name" value="TRANSDUCIN FAMILY PROTEIN _ WD-40 REPEAT FAMILY PROTEIN"/>
    <property type="match status" value="1"/>
</dbReference>
<evidence type="ECO:0000259" key="1">
    <source>
        <dbReference type="Pfam" id="PF23753"/>
    </source>
</evidence>
<protein>
    <submittedName>
        <fullName evidence="2">WD repeat-containing protein 11</fullName>
    </submittedName>
</protein>
<gene>
    <name evidence="2" type="ORF">LC_TR14569_c2_g1_i1_g.49675</name>
</gene>
<sequence length="202" mass="22298">MSRLVSVGNLEGAVSLLLSTSPESSYFYPNALRAVALSSTVSKSLVELAVKVVAANMVRSDRSLSGTHLLCSVGRYQEACSQLQDAGFWTDSATLAATHLNGSDYARVLQRWAGHIVHTEHNFWRGVILYVAAGAFEEAISVFQKFDQPETAAIFIMACQETLAESWSIDIDNENVMAVTECYALYQRKLVHQCMDSPPFFY</sequence>
<proteinExistence type="predicted"/>
<evidence type="ECO:0000313" key="2">
    <source>
        <dbReference type="EMBL" id="JAU35575.1"/>
    </source>
</evidence>
<dbReference type="PANTHER" id="PTHR14593">
    <property type="entry name" value="WD REPEAT-CONTAINING PROTEIN 11"/>
    <property type="match status" value="1"/>
</dbReference>
<name>A0A1J3EVF5_NOCCA</name>
<dbReference type="InterPro" id="IPR057854">
    <property type="entry name" value="TPR_WDR11"/>
</dbReference>
<dbReference type="Pfam" id="PF23753">
    <property type="entry name" value="TPR_WDR11"/>
    <property type="match status" value="1"/>
</dbReference>
<dbReference type="AlphaFoldDB" id="A0A1J3EVF5"/>
<organism evidence="2">
    <name type="scientific">Noccaea caerulescens</name>
    <name type="common">Alpine penny-cress</name>
    <name type="synonym">Thlaspi caerulescens</name>
    <dbReference type="NCBI Taxonomy" id="107243"/>
    <lineage>
        <taxon>Eukaryota</taxon>
        <taxon>Viridiplantae</taxon>
        <taxon>Streptophyta</taxon>
        <taxon>Embryophyta</taxon>
        <taxon>Tracheophyta</taxon>
        <taxon>Spermatophyta</taxon>
        <taxon>Magnoliopsida</taxon>
        <taxon>eudicotyledons</taxon>
        <taxon>Gunneridae</taxon>
        <taxon>Pentapetalae</taxon>
        <taxon>rosids</taxon>
        <taxon>malvids</taxon>
        <taxon>Brassicales</taxon>
        <taxon>Brassicaceae</taxon>
        <taxon>Coluteocarpeae</taxon>
        <taxon>Noccaea</taxon>
    </lineage>
</organism>